<accession>A0AAE1L715</accession>
<gene>
    <name evidence="1" type="ORF">KUF71_019009</name>
</gene>
<dbReference type="InterPro" id="IPR030445">
    <property type="entry name" value="H3-K79_meTrfase"/>
</dbReference>
<organism evidence="1 2">
    <name type="scientific">Frankliniella fusca</name>
    <dbReference type="NCBI Taxonomy" id="407009"/>
    <lineage>
        <taxon>Eukaryota</taxon>
        <taxon>Metazoa</taxon>
        <taxon>Ecdysozoa</taxon>
        <taxon>Arthropoda</taxon>
        <taxon>Hexapoda</taxon>
        <taxon>Insecta</taxon>
        <taxon>Pterygota</taxon>
        <taxon>Neoptera</taxon>
        <taxon>Paraneoptera</taxon>
        <taxon>Thysanoptera</taxon>
        <taxon>Terebrantia</taxon>
        <taxon>Thripoidea</taxon>
        <taxon>Thripidae</taxon>
        <taxon>Frankliniella</taxon>
    </lineage>
</organism>
<protein>
    <submittedName>
        <fullName evidence="1">Histone-lysine N-methyltransferase, H3 lysine-79 specific</fullName>
    </submittedName>
</protein>
<dbReference type="GO" id="GO:0000077">
    <property type="term" value="P:DNA damage checkpoint signaling"/>
    <property type="evidence" value="ECO:0007669"/>
    <property type="project" value="TreeGrafter"/>
</dbReference>
<evidence type="ECO:0000313" key="1">
    <source>
        <dbReference type="EMBL" id="KAK3908660.1"/>
    </source>
</evidence>
<reference evidence="1" key="2">
    <citation type="journal article" date="2023" name="BMC Genomics">
        <title>Pest status, molecular evolution, and epigenetic factors derived from the genome assembly of Frankliniella fusca, a thysanopteran phytovirus vector.</title>
        <authorList>
            <person name="Catto M.A."/>
            <person name="Labadie P.E."/>
            <person name="Jacobson A.L."/>
            <person name="Kennedy G.G."/>
            <person name="Srinivasan R."/>
            <person name="Hunt B.G."/>
        </authorList>
    </citation>
    <scope>NUCLEOTIDE SEQUENCE</scope>
    <source>
        <strain evidence="1">PL_HMW_Pooled</strain>
    </source>
</reference>
<dbReference type="GO" id="GO:0005634">
    <property type="term" value="C:nucleus"/>
    <property type="evidence" value="ECO:0007669"/>
    <property type="project" value="TreeGrafter"/>
</dbReference>
<comment type="caution">
    <text evidence="1">The sequence shown here is derived from an EMBL/GenBank/DDBJ whole genome shotgun (WGS) entry which is preliminary data.</text>
</comment>
<dbReference type="Gene3D" id="1.10.260.60">
    <property type="match status" value="1"/>
</dbReference>
<dbReference type="Proteomes" id="UP001219518">
    <property type="component" value="Unassembled WGS sequence"/>
</dbReference>
<reference evidence="1" key="1">
    <citation type="submission" date="2021-07" db="EMBL/GenBank/DDBJ databases">
        <authorList>
            <person name="Catto M.A."/>
            <person name="Jacobson A."/>
            <person name="Kennedy G."/>
            <person name="Labadie P."/>
            <person name="Hunt B.G."/>
            <person name="Srinivasan R."/>
        </authorList>
    </citation>
    <scope>NUCLEOTIDE SEQUENCE</scope>
    <source>
        <strain evidence="1">PL_HMW_Pooled</strain>
        <tissue evidence="1">Head</tissue>
    </source>
</reference>
<keyword evidence="2" id="KW-1185">Reference proteome</keyword>
<name>A0AAE1L715_9NEOP</name>
<dbReference type="PANTHER" id="PTHR21451">
    <property type="entry name" value="HISTONE H3 METHYLTRANSFERASE"/>
    <property type="match status" value="1"/>
</dbReference>
<dbReference type="EMBL" id="JAHWGI010000069">
    <property type="protein sequence ID" value="KAK3908660.1"/>
    <property type="molecule type" value="Genomic_DNA"/>
</dbReference>
<dbReference type="PANTHER" id="PTHR21451:SF0">
    <property type="entry name" value="HISTONE-LYSINE N-METHYLTRANSFERASE, H3 LYSINE-79 SPECIFIC"/>
    <property type="match status" value="1"/>
</dbReference>
<feature type="non-terminal residue" evidence="1">
    <location>
        <position position="50"/>
    </location>
</feature>
<dbReference type="GO" id="GO:0006281">
    <property type="term" value="P:DNA repair"/>
    <property type="evidence" value="ECO:0007669"/>
    <property type="project" value="TreeGrafter"/>
</dbReference>
<dbReference type="GO" id="GO:0031151">
    <property type="term" value="F:histone H3K79 methyltransferase activity"/>
    <property type="evidence" value="ECO:0007669"/>
    <property type="project" value="InterPro"/>
</dbReference>
<proteinExistence type="predicted"/>
<evidence type="ECO:0000313" key="2">
    <source>
        <dbReference type="Proteomes" id="UP001219518"/>
    </source>
</evidence>
<dbReference type="AlphaFoldDB" id="A0AAE1L715"/>
<sequence length="50" mass="5911">WVCEDHPELEFALKNNILSDYDTRSFESMKALCDKYNRAIDSIVQLLYVL</sequence>